<reference evidence="3 10" key="2">
    <citation type="submission" date="2017-06" db="EMBL/GenBank/DDBJ databases">
        <title>Draft genome sequence of Fusobacterium nucleatum subsp. polymorphum KCOM 1260 (=ChDC F218).</title>
        <authorList>
            <person name="Kook J.-K."/>
            <person name="Park S.-N."/>
            <person name="Lim Y.K."/>
            <person name="Roh H."/>
        </authorList>
    </citation>
    <scope>NUCLEOTIDE SEQUENCE [LARGE SCALE GENOMIC DNA]</scope>
    <source>
        <strain evidence="3">KCOM 1260</strain>
        <strain evidence="10">KCOM 1260 (ChDC F218)</strain>
    </source>
</reference>
<protein>
    <submittedName>
        <fullName evidence="7">Uncharacterized protein</fullName>
    </submittedName>
</protein>
<evidence type="ECO:0000313" key="6">
    <source>
        <dbReference type="EMBL" id="PHI10432.1"/>
    </source>
</evidence>
<dbReference type="Proteomes" id="UP000197638">
    <property type="component" value="Chromosome"/>
</dbReference>
<proteinExistence type="predicted"/>
<dbReference type="EMBL" id="NIRQ01000001">
    <property type="protein sequence ID" value="PHI12686.1"/>
    <property type="molecule type" value="Genomic_DNA"/>
</dbReference>
<dbReference type="Proteomes" id="UP000221504">
    <property type="component" value="Unassembled WGS sequence"/>
</dbReference>
<dbReference type="EMBL" id="NIRO01000022">
    <property type="protein sequence ID" value="PHI11029.1"/>
    <property type="molecule type" value="Genomic_DNA"/>
</dbReference>
<evidence type="ECO:0000313" key="14">
    <source>
        <dbReference type="Proteomes" id="UP000222862"/>
    </source>
</evidence>
<dbReference type="KEGG" id="fpol:ERS445057_00269"/>
<dbReference type="EMBL" id="NIRM01000001">
    <property type="protein sequence ID" value="PHI10432.1"/>
    <property type="molecule type" value="Genomic_DNA"/>
</dbReference>
<evidence type="ECO:0000313" key="5">
    <source>
        <dbReference type="EMBL" id="PGH20672.1"/>
    </source>
</evidence>
<evidence type="ECO:0000313" key="4">
    <source>
        <dbReference type="EMBL" id="ASG28784.1"/>
    </source>
</evidence>
<evidence type="ECO:0000313" key="10">
    <source>
        <dbReference type="Proteomes" id="UP000196759"/>
    </source>
</evidence>
<dbReference type="Proteomes" id="UP000221852">
    <property type="component" value="Unassembled WGS sequence"/>
</dbReference>
<dbReference type="EMBL" id="CP013121">
    <property type="protein sequence ID" value="ALM94787.1"/>
    <property type="molecule type" value="Genomic_DNA"/>
</dbReference>
<accession>A0A0D6FEK8</accession>
<dbReference type="Proteomes" id="UP000067061">
    <property type="component" value="Chromosome"/>
</dbReference>
<evidence type="ECO:0000313" key="3">
    <source>
        <dbReference type="EMBL" id="ASC03911.1"/>
    </source>
</evidence>
<dbReference type="RefSeq" id="WP_005897573.1">
    <property type="nucleotide sequence ID" value="NZ_CP013121.1"/>
</dbReference>
<organism evidence="7 15">
    <name type="scientific">Fusobacterium nucleatum subsp. polymorphum</name>
    <name type="common">Fusobacterium polymorphum</name>
    <dbReference type="NCBI Taxonomy" id="76857"/>
    <lineage>
        <taxon>Bacteria</taxon>
        <taxon>Fusobacteriati</taxon>
        <taxon>Fusobacteriota</taxon>
        <taxon>Fusobacteriia</taxon>
        <taxon>Fusobacteriales</taxon>
        <taxon>Fusobacteriaceae</taxon>
        <taxon>Fusobacterium</taxon>
    </lineage>
</organism>
<dbReference type="EMBL" id="CP021934">
    <property type="protein sequence ID" value="ASC03911.1"/>
    <property type="molecule type" value="Genomic_DNA"/>
</dbReference>
<dbReference type="Proteomes" id="UP000224507">
    <property type="component" value="Unassembled WGS sequence"/>
</dbReference>
<dbReference type="Proteomes" id="UP000196759">
    <property type="component" value="Chromosome"/>
</dbReference>
<feature type="chain" id="PRO_5014223065" evidence="1">
    <location>
        <begin position="19"/>
        <end position="151"/>
    </location>
</feature>
<dbReference type="STRING" id="76857.RO02_09265"/>
<dbReference type="EMBL" id="NJGI01000005">
    <property type="protein sequence ID" value="PGH20672.1"/>
    <property type="molecule type" value="Genomic_DNA"/>
</dbReference>
<evidence type="ECO:0000256" key="1">
    <source>
        <dbReference type="SAM" id="SignalP"/>
    </source>
</evidence>
<dbReference type="AlphaFoldDB" id="A0A0D6FEK8"/>
<reference evidence="6 12" key="3">
    <citation type="submission" date="2017-06" db="EMBL/GenBank/DDBJ databases">
        <title>Draft genome sequence of Fusobacterium nucleatum subsp. polymorphum KCOM 1267 (=ChDC F290).</title>
        <authorList>
            <person name="Kook J.-K."/>
            <person name="Park S.-N."/>
            <person name="Lim Y.K."/>
            <person name="Roh H."/>
        </authorList>
    </citation>
    <scope>NUCLEOTIDE SEQUENCE [LARGE SCALE GENOMIC DNA]</scope>
    <source>
        <strain evidence="6">KCOM 1267</strain>
        <strain evidence="12">KCOM 1267(ChDC F290)</strain>
    </source>
</reference>
<feature type="signal peptide" evidence="1">
    <location>
        <begin position="1"/>
        <end position="18"/>
    </location>
</feature>
<evidence type="ECO:0000313" key="7">
    <source>
        <dbReference type="EMBL" id="PHI11029.1"/>
    </source>
</evidence>
<evidence type="ECO:0000313" key="8">
    <source>
        <dbReference type="EMBL" id="PHI12686.1"/>
    </source>
</evidence>
<name>A0A0D6FEK8_FUSNP</name>
<evidence type="ECO:0000313" key="13">
    <source>
        <dbReference type="Proteomes" id="UP000221852"/>
    </source>
</evidence>
<reference evidence="8 13" key="5">
    <citation type="submission" date="2017-06" db="EMBL/GenBank/DDBJ databases">
        <title>Draft genome sequence of Fusobacterium nucleatum subsp. polymorphum KCOM 1330 (=ChDC F330).</title>
        <authorList>
            <person name="Kook J.-K."/>
            <person name="Park S.-N."/>
            <person name="Lim Y.K."/>
            <person name="Roh H."/>
        </authorList>
    </citation>
    <scope>NUCLEOTIDE SEQUENCE [LARGE SCALE GENOMIC DNA]</scope>
    <source>
        <strain evidence="8">KCOM 1330</strain>
        <strain evidence="13">KCOM 1330 (ChDC F330)</strain>
    </source>
</reference>
<keyword evidence="1" id="KW-0732">Signal</keyword>
<reference evidence="4 11" key="7">
    <citation type="submission" date="2017-06" db="EMBL/GenBank/DDBJ databases">
        <title>Genome sequencing of Fusobacterium nucleatum subsp. polymorphum KCOM 1275 (=ChDC F310).</title>
        <authorList>
            <person name="Kook J.-K."/>
            <person name="Park S.-N."/>
            <person name="Lim Y.K."/>
            <person name="Roh H."/>
        </authorList>
    </citation>
    <scope>NUCLEOTIDE SEQUENCE [LARGE SCALE GENOMIC DNA]</scope>
    <source>
        <strain evidence="4 11">KCOM 1275</strain>
    </source>
</reference>
<evidence type="ECO:0000313" key="12">
    <source>
        <dbReference type="Proteomes" id="UP000221504"/>
    </source>
</evidence>
<gene>
    <name evidence="3" type="ORF">CBG50_12075</name>
    <name evidence="6" type="ORF">CBG52_04625</name>
    <name evidence="7" type="ORF">CBG56_11355</name>
    <name evidence="8" type="ORF">CBG59_02345</name>
    <name evidence="4" type="ORF">CBG61_07580</name>
    <name evidence="5" type="ORF">RN96_10985</name>
    <name evidence="2" type="ORF">RO02_09265</name>
</gene>
<evidence type="ECO:0000313" key="2">
    <source>
        <dbReference type="EMBL" id="ALM94787.1"/>
    </source>
</evidence>
<dbReference type="GeneID" id="45634085"/>
<reference evidence="5 14" key="6">
    <citation type="submission" date="2017-06" db="EMBL/GenBank/DDBJ databases">
        <title>Genome sequencing of Fusobacterium nucleatum subsp. polymorphum KCOM 1232 (=ChDC F37).</title>
        <authorList>
            <person name="Kook J.-K."/>
            <person name="Park S.-N."/>
            <person name="Lim Y.K."/>
            <person name="Roh H."/>
        </authorList>
    </citation>
    <scope>NUCLEOTIDE SEQUENCE [LARGE SCALE GENOMIC DNA]</scope>
    <source>
        <strain evidence="5">KCOM 1232</strain>
        <strain evidence="14">KCOM 1232 ( ChDC F37)</strain>
    </source>
</reference>
<keyword evidence="10" id="KW-1185">Reference proteome</keyword>
<reference evidence="2 9" key="1">
    <citation type="submission" date="2015-11" db="EMBL/GenBank/DDBJ databases">
        <authorList>
            <person name="Kook J.-K."/>
            <person name="Park S.-N."/>
            <person name="Lim Y.K."/>
            <person name="Jo E."/>
        </authorList>
    </citation>
    <scope>NUCLEOTIDE SEQUENCE [LARGE SCALE GENOMIC DNA]</scope>
    <source>
        <strain evidence="2 9">ChDC F306</strain>
    </source>
</reference>
<dbReference type="EMBL" id="CP022123">
    <property type="protein sequence ID" value="ASG28784.1"/>
    <property type="molecule type" value="Genomic_DNA"/>
</dbReference>
<sequence>MKKLILSLFLVLVASSYAVPNFVNSKRAEERGYKVVQDTEGTLSIQKVDDESATTISYWYGVKDPDVAELNKVLKEDATRDLQSKGSLKMGKAYVEKYTDGENFMYTLVFKNAKPADVLTSVAYYTKKEIPKNELNKYVDKLLAESEKYIK</sequence>
<evidence type="ECO:0000313" key="9">
    <source>
        <dbReference type="Proteomes" id="UP000067061"/>
    </source>
</evidence>
<evidence type="ECO:0000313" key="11">
    <source>
        <dbReference type="Proteomes" id="UP000197638"/>
    </source>
</evidence>
<evidence type="ECO:0000313" key="15">
    <source>
        <dbReference type="Proteomes" id="UP000224507"/>
    </source>
</evidence>
<reference evidence="7 15" key="4">
    <citation type="submission" date="2017-06" db="EMBL/GenBank/DDBJ databases">
        <title>Draft genome sequence of Fusobacterium nucleatum subsp. polymorphum KCOM 1274 (=ChDC F309).</title>
        <authorList>
            <person name="Kook J.-K."/>
            <person name="Park S.-N."/>
            <person name="Lim Y.K."/>
            <person name="Roh H."/>
        </authorList>
    </citation>
    <scope>NUCLEOTIDE SEQUENCE [LARGE SCALE GENOMIC DNA]</scope>
    <source>
        <strain evidence="7">KCOM 1274</strain>
        <strain evidence="15">KCOM 1274 (ChDC F309)</strain>
    </source>
</reference>
<dbReference type="Proteomes" id="UP000222862">
    <property type="component" value="Unassembled WGS sequence"/>
</dbReference>